<dbReference type="Pfam" id="PF06985">
    <property type="entry name" value="HET"/>
    <property type="match status" value="1"/>
</dbReference>
<dbReference type="Proteomes" id="UP000799750">
    <property type="component" value="Unassembled WGS sequence"/>
</dbReference>
<dbReference type="PANTHER" id="PTHR24148">
    <property type="entry name" value="ANKYRIN REPEAT DOMAIN-CONTAINING PROTEIN 39 HOMOLOG-RELATED"/>
    <property type="match status" value="1"/>
</dbReference>
<feature type="transmembrane region" description="Helical" evidence="1">
    <location>
        <begin position="48"/>
        <end position="69"/>
    </location>
</feature>
<dbReference type="InterPro" id="IPR052895">
    <property type="entry name" value="HetReg/Transcr_Mod"/>
</dbReference>
<keyword evidence="1" id="KW-0472">Membrane</keyword>
<keyword evidence="1" id="KW-1133">Transmembrane helix</keyword>
<dbReference type="InterPro" id="IPR010730">
    <property type="entry name" value="HET"/>
</dbReference>
<feature type="transmembrane region" description="Helical" evidence="1">
    <location>
        <begin position="153"/>
        <end position="174"/>
    </location>
</feature>
<keyword evidence="1" id="KW-0812">Transmembrane</keyword>
<dbReference type="PANTHER" id="PTHR24148:SF73">
    <property type="entry name" value="HET DOMAIN PROTEIN (AFU_ORTHOLOGUE AFUA_8G01020)"/>
    <property type="match status" value="1"/>
</dbReference>
<accession>A0A6A6QEY3</accession>
<feature type="transmembrane region" description="Helical" evidence="1">
    <location>
        <begin position="21"/>
        <end position="42"/>
    </location>
</feature>
<gene>
    <name evidence="3" type="ORF">BU16DRAFT_585071</name>
</gene>
<organism evidence="3 4">
    <name type="scientific">Lophium mytilinum</name>
    <dbReference type="NCBI Taxonomy" id="390894"/>
    <lineage>
        <taxon>Eukaryota</taxon>
        <taxon>Fungi</taxon>
        <taxon>Dikarya</taxon>
        <taxon>Ascomycota</taxon>
        <taxon>Pezizomycotina</taxon>
        <taxon>Dothideomycetes</taxon>
        <taxon>Pleosporomycetidae</taxon>
        <taxon>Mytilinidiales</taxon>
        <taxon>Mytilinidiaceae</taxon>
        <taxon>Lophium</taxon>
    </lineage>
</organism>
<evidence type="ECO:0000256" key="1">
    <source>
        <dbReference type="SAM" id="Phobius"/>
    </source>
</evidence>
<feature type="domain" description="Heterokaryon incompatibility" evidence="2">
    <location>
        <begin position="258"/>
        <end position="408"/>
    </location>
</feature>
<protein>
    <submittedName>
        <fullName evidence="3">HET-domain-containing protein</fullName>
    </submittedName>
</protein>
<name>A0A6A6QEY3_9PEZI</name>
<evidence type="ECO:0000313" key="4">
    <source>
        <dbReference type="Proteomes" id="UP000799750"/>
    </source>
</evidence>
<evidence type="ECO:0000259" key="2">
    <source>
        <dbReference type="Pfam" id="PF06985"/>
    </source>
</evidence>
<dbReference type="OrthoDB" id="2157530at2759"/>
<dbReference type="AlphaFoldDB" id="A0A6A6QEY3"/>
<proteinExistence type="predicted"/>
<evidence type="ECO:0000313" key="3">
    <source>
        <dbReference type="EMBL" id="KAF2490669.1"/>
    </source>
</evidence>
<feature type="transmembrane region" description="Helical" evidence="1">
    <location>
        <begin position="129"/>
        <end position="147"/>
    </location>
</feature>
<keyword evidence="4" id="KW-1185">Reference proteome</keyword>
<feature type="transmembrane region" description="Helical" evidence="1">
    <location>
        <begin position="181"/>
        <end position="199"/>
    </location>
</feature>
<dbReference type="EMBL" id="MU004196">
    <property type="protein sequence ID" value="KAF2490669.1"/>
    <property type="molecule type" value="Genomic_DNA"/>
</dbReference>
<reference evidence="3" key="1">
    <citation type="journal article" date="2020" name="Stud. Mycol.">
        <title>101 Dothideomycetes genomes: a test case for predicting lifestyles and emergence of pathogens.</title>
        <authorList>
            <person name="Haridas S."/>
            <person name="Albert R."/>
            <person name="Binder M."/>
            <person name="Bloem J."/>
            <person name="Labutti K."/>
            <person name="Salamov A."/>
            <person name="Andreopoulos B."/>
            <person name="Baker S."/>
            <person name="Barry K."/>
            <person name="Bills G."/>
            <person name="Bluhm B."/>
            <person name="Cannon C."/>
            <person name="Castanera R."/>
            <person name="Culley D."/>
            <person name="Daum C."/>
            <person name="Ezra D."/>
            <person name="Gonzalez J."/>
            <person name="Henrissat B."/>
            <person name="Kuo A."/>
            <person name="Liang C."/>
            <person name="Lipzen A."/>
            <person name="Lutzoni F."/>
            <person name="Magnuson J."/>
            <person name="Mondo S."/>
            <person name="Nolan M."/>
            <person name="Ohm R."/>
            <person name="Pangilinan J."/>
            <person name="Park H.-J."/>
            <person name="Ramirez L."/>
            <person name="Alfaro M."/>
            <person name="Sun H."/>
            <person name="Tritt A."/>
            <person name="Yoshinaga Y."/>
            <person name="Zwiers L.-H."/>
            <person name="Turgeon B."/>
            <person name="Goodwin S."/>
            <person name="Spatafora J."/>
            <person name="Crous P."/>
            <person name="Grigoriev I."/>
        </authorList>
    </citation>
    <scope>NUCLEOTIDE SEQUENCE</scope>
    <source>
        <strain evidence="3">CBS 269.34</strain>
    </source>
</reference>
<sequence length="820" mass="91482">MSILPPTTPSLNPQFQGLKDLFFHSTRIVGISLFHTLLLGPLASYAEVYFPGLAPVFFFYHLGPLWLFFQVPETRRLCLSIVEWIKTDAPCIGLLGDIWGEAGQVGTYLVARVLMRYISLSVLKSLLKIEFYALLLSGSLILLWIYLERAKQAIFTAALFIAVLIPGLSVLAILQIPSALIYAFAYLQVHLSILYRQLWAPFILCGGMRDQSHHPAYSYNPLPTTRSIRLLRLHPRRSLELHCTLETHTLGHPSIPAYDTISYHWGPSTPTHSILLHSQHTTTHLLVPTNCFKVLCDRASLFQSRVVWIDFICINQQDAQEKGVQIPLMREIYSRARRTVAWVGDSLEAKLADNMVKRMFIDNASTPTREAGMQSLVEANSGKRDKEAEALRDMLKQPYFFRVWMIQEIAVAESVDVRYGNAWLDWDMLASVCAVIGDPRRGNLAEAMIVFDQGRGRGWAQVSSLDRFRGEVQDGREVGLVHLLGEAGAFGATEKQDHVFSLVAISADKGQVDLFKTFGSAPAEVFAHTTRLSLEQDERLCALGFAGIGHERRVEGLPSWVPDYSCLPKTSPLQKTTNKRFYHASGSTKPEISIDVSLNTLSVRVLVIDQIAAASTHYLRRQPNENDASESYAAQRGPFQEEVESLSRRCAQPYQVGTSTQSRREATWRTLIGNCVHPMTMQDSLVYPAPESLANGDQAIKRLIDFESRIKGLDPSELQRERDTAVSLEEDLTLSSAYGAAEAACSQGRRFAVTEGGRMAMVPPGSMQGDLVVVILGAEMPFLLRKTESESMKLVGECYVHGLMDEEAMGLYDSATLTFT</sequence>
<dbReference type="Pfam" id="PF26639">
    <property type="entry name" value="Het-6_barrel"/>
    <property type="match status" value="1"/>
</dbReference>